<dbReference type="EMBL" id="AP021879">
    <property type="protein sequence ID" value="BBO87603.1"/>
    <property type="molecule type" value="Genomic_DNA"/>
</dbReference>
<name>A0A5K8A4U9_9BACT</name>
<reference evidence="1 3" key="1">
    <citation type="submission" date="2019-11" db="EMBL/GenBank/DDBJ databases">
        <title>Comparative genomics of hydrocarbon-degrading Desulfosarcina strains.</title>
        <authorList>
            <person name="Watanabe M."/>
            <person name="Kojima H."/>
            <person name="Fukui M."/>
        </authorList>
    </citation>
    <scope>NUCLEOTIDE SEQUENCE [LARGE SCALE GENOMIC DNA]</scope>
    <source>
        <strain evidence="1">OXyS1</strain>
        <strain evidence="3">oXyS1</strain>
    </source>
</reference>
<evidence type="ECO:0000313" key="3">
    <source>
        <dbReference type="Proteomes" id="UP000422108"/>
    </source>
</evidence>
<dbReference type="EMBL" id="AP021879">
    <property type="protein sequence ID" value="BBO93367.1"/>
    <property type="molecule type" value="Genomic_DNA"/>
</dbReference>
<sequence length="95" mass="10890">MLFIVAALRQERNPDRTLEQIKGLFGPWRSTVNRWKHYFQELFPQTINYRRLAGHLIPPILSSHLPKALLDRFERAAKAPGTALVNCLQTLALGP</sequence>
<dbReference type="AlphaFoldDB" id="A0A5K8A4U9"/>
<gene>
    <name evidence="1" type="ORF">DSCOOX_07830</name>
    <name evidence="2" type="ORF">DSCOOX_65470</name>
</gene>
<proteinExistence type="predicted"/>
<protein>
    <submittedName>
        <fullName evidence="1">Uncharacterized protein</fullName>
    </submittedName>
</protein>
<accession>A0A5K8A4U9</accession>
<evidence type="ECO:0000313" key="1">
    <source>
        <dbReference type="EMBL" id="BBO87603.1"/>
    </source>
</evidence>
<evidence type="ECO:0000313" key="2">
    <source>
        <dbReference type="EMBL" id="BBO93367.1"/>
    </source>
</evidence>
<organism evidence="1 3">
    <name type="scientific">Desulfosarcina ovata subsp. ovata</name>
    <dbReference type="NCBI Taxonomy" id="2752305"/>
    <lineage>
        <taxon>Bacteria</taxon>
        <taxon>Pseudomonadati</taxon>
        <taxon>Thermodesulfobacteriota</taxon>
        <taxon>Desulfobacteria</taxon>
        <taxon>Desulfobacterales</taxon>
        <taxon>Desulfosarcinaceae</taxon>
        <taxon>Desulfosarcina</taxon>
    </lineage>
</organism>
<dbReference type="Proteomes" id="UP000422108">
    <property type="component" value="Chromosome"/>
</dbReference>
<keyword evidence="3" id="KW-1185">Reference proteome</keyword>